<dbReference type="RefSeq" id="WP_030658239.1">
    <property type="nucleotide sequence ID" value="NZ_JBFAEG010000068.1"/>
</dbReference>
<reference evidence="1 2" key="1">
    <citation type="submission" date="2024-06" db="EMBL/GenBank/DDBJ databases">
        <title>The Natural Products Discovery Center: Release of the First 8490 Sequenced Strains for Exploring Actinobacteria Biosynthetic Diversity.</title>
        <authorList>
            <person name="Kalkreuter E."/>
            <person name="Kautsar S.A."/>
            <person name="Yang D."/>
            <person name="Bader C.D."/>
            <person name="Teijaro C.N."/>
            <person name="Fluegel L."/>
            <person name="Davis C.M."/>
            <person name="Simpson J.R."/>
            <person name="Lauterbach L."/>
            <person name="Steele A.D."/>
            <person name="Gui C."/>
            <person name="Meng S."/>
            <person name="Li G."/>
            <person name="Viehrig K."/>
            <person name="Ye F."/>
            <person name="Su P."/>
            <person name="Kiefer A.F."/>
            <person name="Nichols A."/>
            <person name="Cepeda A.J."/>
            <person name="Yan W."/>
            <person name="Fan B."/>
            <person name="Jiang Y."/>
            <person name="Adhikari A."/>
            <person name="Zheng C.-J."/>
            <person name="Schuster L."/>
            <person name="Cowan T.M."/>
            <person name="Smanski M.J."/>
            <person name="Chevrette M.G."/>
            <person name="De Carvalho L.P.S."/>
            <person name="Shen B."/>
        </authorList>
    </citation>
    <scope>NUCLEOTIDE SEQUENCE [LARGE SCALE GENOMIC DNA]</scope>
    <source>
        <strain evidence="1 2">NPDC020594</strain>
    </source>
</reference>
<dbReference type="Proteomes" id="UP001551011">
    <property type="component" value="Unassembled WGS sequence"/>
</dbReference>
<evidence type="ECO:0000313" key="2">
    <source>
        <dbReference type="Proteomes" id="UP001551011"/>
    </source>
</evidence>
<keyword evidence="2" id="KW-1185">Reference proteome</keyword>
<protein>
    <submittedName>
        <fullName evidence="1">GMC oxidoreductase</fullName>
    </submittedName>
</protein>
<sequence>MILQRSGIGPESLEGLRVADASGVPSIPSHDTNATVCAIAERAAEIVREAVRAATATPTTLSYSALTGGVAMEESAQSVRMAPGRRRSP</sequence>
<gene>
    <name evidence="1" type="ORF">AB0H04_45780</name>
</gene>
<dbReference type="InterPro" id="IPR036188">
    <property type="entry name" value="FAD/NAD-bd_sf"/>
</dbReference>
<name>A0ABV3APY1_9ACTN</name>
<evidence type="ECO:0000313" key="1">
    <source>
        <dbReference type="EMBL" id="MEU5714020.1"/>
    </source>
</evidence>
<dbReference type="SUPFAM" id="SSF51905">
    <property type="entry name" value="FAD/NAD(P)-binding domain"/>
    <property type="match status" value="1"/>
</dbReference>
<dbReference type="Gene3D" id="3.50.50.60">
    <property type="entry name" value="FAD/NAD(P)-binding domain"/>
    <property type="match status" value="1"/>
</dbReference>
<organism evidence="1 2">
    <name type="scientific">Streptomyces flaveolus</name>
    <dbReference type="NCBI Taxonomy" id="67297"/>
    <lineage>
        <taxon>Bacteria</taxon>
        <taxon>Bacillati</taxon>
        <taxon>Actinomycetota</taxon>
        <taxon>Actinomycetes</taxon>
        <taxon>Kitasatosporales</taxon>
        <taxon>Streptomycetaceae</taxon>
        <taxon>Streptomyces</taxon>
    </lineage>
</organism>
<accession>A0ABV3APY1</accession>
<proteinExistence type="predicted"/>
<comment type="caution">
    <text evidence="1">The sequence shown here is derived from an EMBL/GenBank/DDBJ whole genome shotgun (WGS) entry which is preliminary data.</text>
</comment>
<dbReference type="EMBL" id="JBFAEG010000068">
    <property type="protein sequence ID" value="MEU5714020.1"/>
    <property type="molecule type" value="Genomic_DNA"/>
</dbReference>